<proteinExistence type="predicted"/>
<keyword evidence="1" id="KW-0946">Virion</keyword>
<name>A0A8S5T4D2_9CAUD</name>
<keyword evidence="1" id="KW-0167">Capsid protein</keyword>
<organism evidence="3">
    <name type="scientific">Siphoviridae sp. ctMBu2</name>
    <dbReference type="NCBI Taxonomy" id="2827853"/>
    <lineage>
        <taxon>Viruses</taxon>
        <taxon>Duplodnaviria</taxon>
        <taxon>Heunggongvirae</taxon>
        <taxon>Uroviricota</taxon>
        <taxon>Caudoviricetes</taxon>
    </lineage>
</organism>
<evidence type="ECO:0000313" key="3">
    <source>
        <dbReference type="EMBL" id="DAF58204.1"/>
    </source>
</evidence>
<dbReference type="GO" id="GO:0019028">
    <property type="term" value="C:viral capsid"/>
    <property type="evidence" value="ECO:0007669"/>
    <property type="project" value="UniProtKB-KW"/>
</dbReference>
<accession>A0A8S5T4D2</accession>
<keyword evidence="2" id="KW-1035">Host cytoplasm</keyword>
<evidence type="ECO:0000256" key="1">
    <source>
        <dbReference type="ARBA" id="ARBA00022561"/>
    </source>
</evidence>
<dbReference type="EMBL" id="BK032748">
    <property type="protein sequence ID" value="DAF58204.1"/>
    <property type="molecule type" value="Genomic_DNA"/>
</dbReference>
<dbReference type="Pfam" id="PF03864">
    <property type="entry name" value="Phage_cap_E"/>
    <property type="match status" value="1"/>
</dbReference>
<protein>
    <submittedName>
        <fullName evidence="3">Major capsid protein</fullName>
    </submittedName>
</protein>
<evidence type="ECO:0000256" key="2">
    <source>
        <dbReference type="ARBA" id="ARBA00023200"/>
    </source>
</evidence>
<dbReference type="InterPro" id="IPR005564">
    <property type="entry name" value="Major_capsid_GpE"/>
</dbReference>
<reference evidence="3" key="1">
    <citation type="journal article" date="2021" name="Proc. Natl. Acad. Sci. U.S.A.">
        <title>A Catalog of Tens of Thousands of Viruses from Human Metagenomes Reveals Hidden Associations with Chronic Diseases.</title>
        <authorList>
            <person name="Tisza M.J."/>
            <person name="Buck C.B."/>
        </authorList>
    </citation>
    <scope>NUCLEOTIDE SEQUENCE</scope>
    <source>
        <strain evidence="3">CtMBu2</strain>
    </source>
</reference>
<sequence length="329" mass="36576">MTALAMLGLTQKELDEAVNQKPLVPSRLLTDPMWREKNLTTTTVMVEFVDGRVALIPARDRADAPNQKAFGKDSIVRTFRVPHLSMQTTIRADQIQDVRKAGTADALLSNAEAVADEITEHRNSHDATIEHLMLGAVKGKIVDADGTTVIYDLFSEFGITEPETTMQFGGTGDLGLVITQTLRKMKNALKAGKSSGCTVLCSPEFFDSLVSHKSTKEAWMRYQDNSLAREDNNDKFSWKGMTFEVYDFSIGATPMIEPGHAHAYLTGVFNNFVRYNAPGNMMTEANKMARAFYIDVENLEHKRGVSVYTEGNPLPMCLRPQTLMHFKSA</sequence>